<gene>
    <name evidence="2" type="ORF">SAMN05444320_102324</name>
</gene>
<proteinExistence type="predicted"/>
<reference evidence="2 3" key="1">
    <citation type="submission" date="2016-11" db="EMBL/GenBank/DDBJ databases">
        <authorList>
            <person name="Jaros S."/>
            <person name="Januszkiewicz K."/>
            <person name="Wedrychowicz H."/>
        </authorList>
    </citation>
    <scope>NUCLEOTIDE SEQUENCE [LARGE SCALE GENOMIC DNA]</scope>
    <source>
        <strain evidence="2 3">DSM 44523</strain>
    </source>
</reference>
<feature type="domain" description="NAD(P)-binding" evidence="1">
    <location>
        <begin position="9"/>
        <end position="114"/>
    </location>
</feature>
<dbReference type="AlphaFoldDB" id="A0A1M4YEF5"/>
<dbReference type="Pfam" id="PF13460">
    <property type="entry name" value="NAD_binding_10"/>
    <property type="match status" value="1"/>
</dbReference>
<name>A0A1M4YEF5_STRHI</name>
<keyword evidence="3" id="KW-1185">Reference proteome</keyword>
<dbReference type="STRING" id="2017.SAMN05444320_102324"/>
<dbReference type="Gene3D" id="3.90.25.10">
    <property type="entry name" value="UDP-galactose 4-epimerase, domain 1"/>
    <property type="match status" value="1"/>
</dbReference>
<dbReference type="InterPro" id="IPR016040">
    <property type="entry name" value="NAD(P)-bd_dom"/>
</dbReference>
<dbReference type="EMBL" id="FQVN01000002">
    <property type="protein sequence ID" value="SHF03862.1"/>
    <property type="molecule type" value="Genomic_DNA"/>
</dbReference>
<dbReference type="PANTHER" id="PTHR43162">
    <property type="match status" value="1"/>
</dbReference>
<dbReference type="RefSeq" id="WP_073480588.1">
    <property type="nucleotide sequence ID" value="NZ_FQVN01000002.1"/>
</dbReference>
<evidence type="ECO:0000259" key="1">
    <source>
        <dbReference type="Pfam" id="PF13460"/>
    </source>
</evidence>
<dbReference type="PANTHER" id="PTHR43162:SF1">
    <property type="entry name" value="PRESTALK A DIFFERENTIATION PROTEIN A"/>
    <property type="match status" value="1"/>
</dbReference>
<protein>
    <submittedName>
        <fullName evidence="2">Uncharacterized conserved protein YbjT, contains NAD(P)-binding and DUF2867 domains</fullName>
    </submittedName>
</protein>
<evidence type="ECO:0000313" key="3">
    <source>
        <dbReference type="Proteomes" id="UP000184501"/>
    </source>
</evidence>
<dbReference type="SUPFAM" id="SSF51735">
    <property type="entry name" value="NAD(P)-binding Rossmann-fold domains"/>
    <property type="match status" value="1"/>
</dbReference>
<dbReference type="InterPro" id="IPR036291">
    <property type="entry name" value="NAD(P)-bd_dom_sf"/>
</dbReference>
<dbReference type="Gene3D" id="3.40.50.720">
    <property type="entry name" value="NAD(P)-binding Rossmann-like Domain"/>
    <property type="match status" value="1"/>
</dbReference>
<organism evidence="2 3">
    <name type="scientific">Streptoalloteichus hindustanus</name>
    <dbReference type="NCBI Taxonomy" id="2017"/>
    <lineage>
        <taxon>Bacteria</taxon>
        <taxon>Bacillati</taxon>
        <taxon>Actinomycetota</taxon>
        <taxon>Actinomycetes</taxon>
        <taxon>Pseudonocardiales</taxon>
        <taxon>Pseudonocardiaceae</taxon>
        <taxon>Streptoalloteichus</taxon>
    </lineage>
</organism>
<evidence type="ECO:0000313" key="2">
    <source>
        <dbReference type="EMBL" id="SHF03862.1"/>
    </source>
</evidence>
<dbReference type="OrthoDB" id="4632815at2"/>
<dbReference type="Proteomes" id="UP000184501">
    <property type="component" value="Unassembled WGS sequence"/>
</dbReference>
<dbReference type="InterPro" id="IPR051604">
    <property type="entry name" value="Ergot_Alk_Oxidoreductase"/>
</dbReference>
<accession>A0A1M4YEF5</accession>
<sequence>MRIAVTTPTGNVGQHVVRMLLRGGLRPTVLVRDPARLDPAVRERVDVAVVDQRDRDAVVTATEGVEALFWVNPPAGSDDPAGEYARVGANAAAAVRENSIARTVFLSSIGAEKRHGMGEIDGLARTEEALDDTGASVLHLRCGFFFTNLLMQLDAIRAGVIPIVLPVDHPMAWVDPRDIAEVATLRLLATDWSGRQVQGVQGPEDLSWEQAAAIVAEATGVPLRAQEIPDDEMRRALRGAGMSDGLVEGIMGMSTGQRDGFVREQSRTVVTTTPTTLASWAYSVLRPLL</sequence>